<feature type="transmembrane region" description="Helical" evidence="8">
    <location>
        <begin position="306"/>
        <end position="326"/>
    </location>
</feature>
<dbReference type="GO" id="GO:0022857">
    <property type="term" value="F:transmembrane transporter activity"/>
    <property type="evidence" value="ECO:0007669"/>
    <property type="project" value="InterPro"/>
</dbReference>
<feature type="transmembrane region" description="Helical" evidence="8">
    <location>
        <begin position="149"/>
        <end position="173"/>
    </location>
</feature>
<reference evidence="10 12" key="2">
    <citation type="journal article" date="2019" name="Nat. Microbiol.">
        <title>Wide diversity of methane and short-chain alkane metabolisms in uncultured archaea.</title>
        <authorList>
            <person name="Borrel G."/>
            <person name="Adam P.S."/>
            <person name="McKay L.J."/>
            <person name="Chen L.X."/>
            <person name="Sierra-Garcia I.N."/>
            <person name="Sieber C.M."/>
            <person name="Letourneur Q."/>
            <person name="Ghozlane A."/>
            <person name="Andersen G.L."/>
            <person name="Li W.J."/>
            <person name="Hallam S.J."/>
            <person name="Muyzer G."/>
            <person name="de Oliveira V.M."/>
            <person name="Inskeep W.P."/>
            <person name="Banfield J.F."/>
            <person name="Gribaldo S."/>
        </authorList>
    </citation>
    <scope>NUCLEOTIDE SEQUENCE [LARGE SCALE GENOMIC DNA]</scope>
    <source>
        <strain evidence="10">NM4</strain>
    </source>
</reference>
<keyword evidence="3" id="KW-0813">Transport</keyword>
<dbReference type="EMBL" id="RXII01000053">
    <property type="protein sequence ID" value="RZN62152.1"/>
    <property type="molecule type" value="Genomic_DNA"/>
</dbReference>
<evidence type="ECO:0000256" key="5">
    <source>
        <dbReference type="ARBA" id="ARBA00022692"/>
    </source>
</evidence>
<dbReference type="AlphaFoldDB" id="A0A3R9PGG1"/>
<evidence type="ECO:0000313" key="11">
    <source>
        <dbReference type="Proteomes" id="UP000277582"/>
    </source>
</evidence>
<feature type="transmembrane region" description="Helical" evidence="8">
    <location>
        <begin position="279"/>
        <end position="299"/>
    </location>
</feature>
<dbReference type="Gene3D" id="1.10.3470.10">
    <property type="entry name" value="ABC transporter involved in vitamin B12 uptake, BtuC"/>
    <property type="match status" value="1"/>
</dbReference>
<comment type="subcellular location">
    <subcellularLocation>
        <location evidence="1">Cell membrane</location>
        <topology evidence="1">Multi-pass membrane protein</topology>
    </subcellularLocation>
</comment>
<dbReference type="RefSeq" id="WP_125672252.1">
    <property type="nucleotide sequence ID" value="NZ_RCOS01000137.1"/>
</dbReference>
<evidence type="ECO:0000313" key="10">
    <source>
        <dbReference type="EMBL" id="RZN62152.1"/>
    </source>
</evidence>
<dbReference type="SUPFAM" id="SSF81345">
    <property type="entry name" value="ABC transporter involved in vitamin B12 uptake, BtuC"/>
    <property type="match status" value="1"/>
</dbReference>
<dbReference type="InterPro" id="IPR000522">
    <property type="entry name" value="ABC_transptr_permease_BtuC"/>
</dbReference>
<keyword evidence="7 8" id="KW-0472">Membrane</keyword>
<dbReference type="Proteomes" id="UP000277582">
    <property type="component" value="Unassembled WGS sequence"/>
</dbReference>
<feature type="transmembrane region" description="Helical" evidence="8">
    <location>
        <begin position="65"/>
        <end position="88"/>
    </location>
</feature>
<keyword evidence="4" id="KW-1003">Cell membrane</keyword>
<evidence type="ECO:0000256" key="3">
    <source>
        <dbReference type="ARBA" id="ARBA00022448"/>
    </source>
</evidence>
<dbReference type="EMBL" id="RCOS01000137">
    <property type="protein sequence ID" value="RSN72817.1"/>
    <property type="molecule type" value="Genomic_DNA"/>
</dbReference>
<dbReference type="PANTHER" id="PTHR30472:SF25">
    <property type="entry name" value="ABC TRANSPORTER PERMEASE PROTEIN MJ0876-RELATED"/>
    <property type="match status" value="1"/>
</dbReference>
<dbReference type="GO" id="GO:0005886">
    <property type="term" value="C:plasma membrane"/>
    <property type="evidence" value="ECO:0007669"/>
    <property type="project" value="UniProtKB-SubCell"/>
</dbReference>
<gene>
    <name evidence="9" type="ORF">D6D85_12275</name>
    <name evidence="10" type="ORF">EF810_03400</name>
</gene>
<accession>A0A3R9PGG1</accession>
<evidence type="ECO:0000256" key="7">
    <source>
        <dbReference type="ARBA" id="ARBA00023136"/>
    </source>
</evidence>
<keyword evidence="11" id="KW-1185">Reference proteome</keyword>
<proteinExistence type="inferred from homology"/>
<reference evidence="9 11" key="1">
    <citation type="submission" date="2018-10" db="EMBL/GenBank/DDBJ databases">
        <title>Co-occurring genomic capacity for anaerobic methane metabolism and dissimilatory sulfite reduction discovered in the Korarchaeota.</title>
        <authorList>
            <person name="Mckay L.J."/>
            <person name="Dlakic M."/>
            <person name="Fields M.W."/>
            <person name="Delmont T.O."/>
            <person name="Eren A.M."/>
            <person name="Jay Z.J."/>
            <person name="Klingelsmith K.B."/>
            <person name="Rusch D.B."/>
            <person name="Inskeep W.P."/>
        </authorList>
    </citation>
    <scope>NUCLEOTIDE SEQUENCE [LARGE SCALE GENOMIC DNA]</scope>
    <source>
        <strain evidence="9 11">MDKW</strain>
    </source>
</reference>
<feature type="transmembrane region" description="Helical" evidence="8">
    <location>
        <begin position="94"/>
        <end position="114"/>
    </location>
</feature>
<dbReference type="Proteomes" id="UP000316217">
    <property type="component" value="Unassembled WGS sequence"/>
</dbReference>
<feature type="transmembrane region" description="Helical" evidence="8">
    <location>
        <begin position="121"/>
        <end position="143"/>
    </location>
</feature>
<evidence type="ECO:0000256" key="6">
    <source>
        <dbReference type="ARBA" id="ARBA00022989"/>
    </source>
</evidence>
<dbReference type="PANTHER" id="PTHR30472">
    <property type="entry name" value="FERRIC ENTEROBACTIN TRANSPORT SYSTEM PERMEASE PROTEIN"/>
    <property type="match status" value="1"/>
</dbReference>
<organism evidence="9 11">
    <name type="scientific">Candidatus Methanodesulfokora washburnensis</name>
    <dbReference type="NCBI Taxonomy" id="2478471"/>
    <lineage>
        <taxon>Archaea</taxon>
        <taxon>Thermoproteota</taxon>
        <taxon>Candidatus Korarchaeia</taxon>
        <taxon>Candidatus Korarchaeia incertae sedis</taxon>
        <taxon>Candidatus Methanodesulfokora</taxon>
    </lineage>
</organism>
<evidence type="ECO:0000256" key="4">
    <source>
        <dbReference type="ARBA" id="ARBA00022475"/>
    </source>
</evidence>
<dbReference type="FunFam" id="1.10.3470.10:FF:000001">
    <property type="entry name" value="Vitamin B12 ABC transporter permease BtuC"/>
    <property type="match status" value="1"/>
</dbReference>
<comment type="caution">
    <text evidence="9">The sequence shown here is derived from an EMBL/GenBank/DDBJ whole genome shotgun (WGS) entry which is preliminary data.</text>
</comment>
<dbReference type="CDD" id="cd06550">
    <property type="entry name" value="TM_ABC_iron-siderophores_like"/>
    <property type="match status" value="1"/>
</dbReference>
<protein>
    <submittedName>
        <fullName evidence="9">Iron ABC transporter permease</fullName>
    </submittedName>
</protein>
<feature type="transmembrane region" description="Helical" evidence="8">
    <location>
        <begin position="242"/>
        <end position="267"/>
    </location>
</feature>
<comment type="similarity">
    <text evidence="2">Belongs to the binding-protein-dependent transport system permease family. FecCD subfamily.</text>
</comment>
<evidence type="ECO:0000256" key="2">
    <source>
        <dbReference type="ARBA" id="ARBA00007935"/>
    </source>
</evidence>
<keyword evidence="5 8" id="KW-0812">Transmembrane</keyword>
<evidence type="ECO:0000256" key="8">
    <source>
        <dbReference type="SAM" id="Phobius"/>
    </source>
</evidence>
<sequence>MDLLPHSPIFFLIFSLILAISIGSIQISLSDVFFTIVKKLLGSQAGGNPESIKETVIIELRLPRALLAALAGLALSVAGTVFQCIFRNPLADPYVLGVASGAGFGASLVIFLGIDLLLGSIYVIPLFSSIMAILTVFLVHLIAGGGTELRLLLAGMAVSSFFSSLMSILLDLAGPRAHGVFYWIFGGFPLMGWEYVNVALLAVPLSLLIFIFARDLNILLLGYEQAKQLGVEVERLRKHMMVVSSVLTAVIISICGIIGFVGLVVPHMMRIIVGSDHRILLPSSALAGASILVLCDTVARNVLRPIVIPTGVVTALLGAPFFVYLLHKGVR</sequence>
<name>A0A3R9PGG1_9CREN</name>
<dbReference type="Pfam" id="PF01032">
    <property type="entry name" value="FecCD"/>
    <property type="match status" value="1"/>
</dbReference>
<dbReference type="InterPro" id="IPR037294">
    <property type="entry name" value="ABC_BtuC-like"/>
</dbReference>
<evidence type="ECO:0000313" key="9">
    <source>
        <dbReference type="EMBL" id="RSN72817.1"/>
    </source>
</evidence>
<evidence type="ECO:0000256" key="1">
    <source>
        <dbReference type="ARBA" id="ARBA00004651"/>
    </source>
</evidence>
<feature type="transmembrane region" description="Helical" evidence="8">
    <location>
        <begin position="6"/>
        <end position="29"/>
    </location>
</feature>
<evidence type="ECO:0000313" key="12">
    <source>
        <dbReference type="Proteomes" id="UP000316217"/>
    </source>
</evidence>
<keyword evidence="6 8" id="KW-1133">Transmembrane helix</keyword>